<evidence type="ECO:0000313" key="1">
    <source>
        <dbReference type="EnsemblMetazoa" id="MESCA005499-PA"/>
    </source>
</evidence>
<proteinExistence type="predicted"/>
<dbReference type="EnsemblMetazoa" id="MESCA005499-RA">
    <property type="protein sequence ID" value="MESCA005499-PA"/>
    <property type="gene ID" value="MESCA005499"/>
</dbReference>
<dbReference type="HOGENOM" id="CLU_3392739_0_0_1"/>
<dbReference type="EMBL" id="CAQQ02022893">
    <property type="status" value="NOT_ANNOTATED_CDS"/>
    <property type="molecule type" value="Genomic_DNA"/>
</dbReference>
<evidence type="ECO:0000313" key="2">
    <source>
        <dbReference type="Proteomes" id="UP000015102"/>
    </source>
</evidence>
<keyword evidence="2" id="KW-1185">Reference proteome</keyword>
<dbReference type="AlphaFoldDB" id="T1GPG9"/>
<dbReference type="Proteomes" id="UP000015102">
    <property type="component" value="Unassembled WGS sequence"/>
</dbReference>
<accession>T1GPG9</accession>
<reference evidence="1" key="2">
    <citation type="submission" date="2015-06" db="UniProtKB">
        <authorList>
            <consortium name="EnsemblMetazoa"/>
        </authorList>
    </citation>
    <scope>IDENTIFICATION</scope>
</reference>
<name>T1GPG9_MEGSC</name>
<sequence>MLIVNKQRKNYTTVSCDGRSFSVNCFMTISKT</sequence>
<organism evidence="1 2">
    <name type="scientific">Megaselia scalaris</name>
    <name type="common">Humpbacked fly</name>
    <name type="synonym">Phora scalaris</name>
    <dbReference type="NCBI Taxonomy" id="36166"/>
    <lineage>
        <taxon>Eukaryota</taxon>
        <taxon>Metazoa</taxon>
        <taxon>Ecdysozoa</taxon>
        <taxon>Arthropoda</taxon>
        <taxon>Hexapoda</taxon>
        <taxon>Insecta</taxon>
        <taxon>Pterygota</taxon>
        <taxon>Neoptera</taxon>
        <taxon>Endopterygota</taxon>
        <taxon>Diptera</taxon>
        <taxon>Brachycera</taxon>
        <taxon>Muscomorpha</taxon>
        <taxon>Platypezoidea</taxon>
        <taxon>Phoridae</taxon>
        <taxon>Megaseliini</taxon>
        <taxon>Megaselia</taxon>
    </lineage>
</organism>
<reference evidence="2" key="1">
    <citation type="submission" date="2013-02" db="EMBL/GenBank/DDBJ databases">
        <authorList>
            <person name="Hughes D."/>
        </authorList>
    </citation>
    <scope>NUCLEOTIDE SEQUENCE</scope>
    <source>
        <strain>Durham</strain>
        <strain evidence="2">NC isolate 2 -- Noor lab</strain>
    </source>
</reference>
<protein>
    <submittedName>
        <fullName evidence="1">Uncharacterized protein</fullName>
    </submittedName>
</protein>